<dbReference type="AlphaFoldDB" id="A0A0W8F0K4"/>
<proteinExistence type="predicted"/>
<gene>
    <name evidence="1" type="ORF">ASZ90_015976</name>
</gene>
<protein>
    <submittedName>
        <fullName evidence="1">Uncharacterized protein</fullName>
    </submittedName>
</protein>
<organism evidence="1">
    <name type="scientific">hydrocarbon metagenome</name>
    <dbReference type="NCBI Taxonomy" id="938273"/>
    <lineage>
        <taxon>unclassified sequences</taxon>
        <taxon>metagenomes</taxon>
        <taxon>ecological metagenomes</taxon>
    </lineage>
</organism>
<reference evidence="1" key="1">
    <citation type="journal article" date="2015" name="Proc. Natl. Acad. Sci. U.S.A.">
        <title>Networks of energetic and metabolic interactions define dynamics in microbial communities.</title>
        <authorList>
            <person name="Embree M."/>
            <person name="Liu J.K."/>
            <person name="Al-Bassam M.M."/>
            <person name="Zengler K."/>
        </authorList>
    </citation>
    <scope>NUCLEOTIDE SEQUENCE</scope>
</reference>
<sequence length="39" mass="4193">MAPGFLHSLNHGGFPPLPCPVVASEQTKSGIYRDIDRAI</sequence>
<evidence type="ECO:0000313" key="1">
    <source>
        <dbReference type="EMBL" id="KUG14383.1"/>
    </source>
</evidence>
<name>A0A0W8F0K4_9ZZZZ</name>
<comment type="caution">
    <text evidence="1">The sequence shown here is derived from an EMBL/GenBank/DDBJ whole genome shotgun (WGS) entry which is preliminary data.</text>
</comment>
<accession>A0A0W8F0K4</accession>
<dbReference type="EMBL" id="LNQE01001665">
    <property type="protein sequence ID" value="KUG14383.1"/>
    <property type="molecule type" value="Genomic_DNA"/>
</dbReference>